<proteinExistence type="predicted"/>
<gene>
    <name evidence="21" type="ORF">PVL29_016341</name>
</gene>
<dbReference type="FunFam" id="1.10.510.10:FF:000358">
    <property type="entry name" value="Putative leucine-rich repeat receptor-like serine/threonine-protein kinase"/>
    <property type="match status" value="1"/>
</dbReference>
<name>A0AA38Z7R4_VITRO</name>
<evidence type="ECO:0000256" key="17">
    <source>
        <dbReference type="ARBA" id="ARBA00023180"/>
    </source>
</evidence>
<evidence type="ECO:0000313" key="21">
    <source>
        <dbReference type="EMBL" id="KAJ9683795.1"/>
    </source>
</evidence>
<evidence type="ECO:0000259" key="20">
    <source>
        <dbReference type="SMART" id="SM00220"/>
    </source>
</evidence>
<protein>
    <recommendedName>
        <fullName evidence="2">non-specific serine/threonine protein kinase</fullName>
        <ecNumber evidence="2">2.7.11.1</ecNumber>
    </recommendedName>
</protein>
<keyword evidence="16" id="KW-0675">Receptor</keyword>
<keyword evidence="7" id="KW-0808">Transferase</keyword>
<dbReference type="EC" id="2.7.11.1" evidence="2"/>
<evidence type="ECO:0000256" key="10">
    <source>
        <dbReference type="ARBA" id="ARBA00022737"/>
    </source>
</evidence>
<accession>A0AA38Z7R4</accession>
<evidence type="ECO:0000256" key="4">
    <source>
        <dbReference type="ARBA" id="ARBA00022527"/>
    </source>
</evidence>
<comment type="subcellular location">
    <subcellularLocation>
        <location evidence="1">Cell membrane</location>
        <topology evidence="1">Single-pass membrane protein</topology>
    </subcellularLocation>
</comment>
<evidence type="ECO:0000256" key="5">
    <source>
        <dbReference type="ARBA" id="ARBA00022553"/>
    </source>
</evidence>
<evidence type="ECO:0000256" key="7">
    <source>
        <dbReference type="ARBA" id="ARBA00022679"/>
    </source>
</evidence>
<dbReference type="AlphaFoldDB" id="A0AA38Z7R4"/>
<dbReference type="SMART" id="SM00220">
    <property type="entry name" value="S_TKc"/>
    <property type="match status" value="1"/>
</dbReference>
<organism evidence="21 22">
    <name type="scientific">Vitis rotundifolia</name>
    <name type="common">Muscadine grape</name>
    <dbReference type="NCBI Taxonomy" id="103349"/>
    <lineage>
        <taxon>Eukaryota</taxon>
        <taxon>Viridiplantae</taxon>
        <taxon>Streptophyta</taxon>
        <taxon>Embryophyta</taxon>
        <taxon>Tracheophyta</taxon>
        <taxon>Spermatophyta</taxon>
        <taxon>Magnoliopsida</taxon>
        <taxon>eudicotyledons</taxon>
        <taxon>Gunneridae</taxon>
        <taxon>Pentapetalae</taxon>
        <taxon>rosids</taxon>
        <taxon>Vitales</taxon>
        <taxon>Vitaceae</taxon>
        <taxon>Viteae</taxon>
        <taxon>Vitis</taxon>
    </lineage>
</organism>
<dbReference type="Pfam" id="PF00069">
    <property type="entry name" value="Pkinase"/>
    <property type="match status" value="1"/>
</dbReference>
<keyword evidence="13" id="KW-0067">ATP-binding</keyword>
<dbReference type="InterPro" id="IPR000719">
    <property type="entry name" value="Prot_kinase_dom"/>
</dbReference>
<evidence type="ECO:0000256" key="18">
    <source>
        <dbReference type="ARBA" id="ARBA00047899"/>
    </source>
</evidence>
<keyword evidence="11" id="KW-0547">Nucleotide-binding</keyword>
<keyword evidence="8" id="KW-0812">Transmembrane</keyword>
<dbReference type="PANTHER" id="PTHR48055:SF55">
    <property type="entry name" value="PROTEIN KINASE DOMAIN-CONTAINING PROTEIN"/>
    <property type="match status" value="1"/>
</dbReference>
<dbReference type="Proteomes" id="UP001168098">
    <property type="component" value="Unassembled WGS sequence"/>
</dbReference>
<dbReference type="InterPro" id="IPR051564">
    <property type="entry name" value="LRR_receptor-like_kinase"/>
</dbReference>
<dbReference type="PROSITE" id="PS00108">
    <property type="entry name" value="PROTEIN_KINASE_ST"/>
    <property type="match status" value="1"/>
</dbReference>
<evidence type="ECO:0000256" key="9">
    <source>
        <dbReference type="ARBA" id="ARBA00022729"/>
    </source>
</evidence>
<dbReference type="InterPro" id="IPR011009">
    <property type="entry name" value="Kinase-like_dom_sf"/>
</dbReference>
<keyword evidence="14" id="KW-1133">Transmembrane helix</keyword>
<keyword evidence="17" id="KW-0325">Glycoprotein</keyword>
<dbReference type="EMBL" id="JARBHA010000013">
    <property type="protein sequence ID" value="KAJ9683795.1"/>
    <property type="molecule type" value="Genomic_DNA"/>
</dbReference>
<sequence>MVNGSLEQWLHPTPTTAEASAPPTKLNFLQRLNIAIDVACALDYLHHQCQTPIVHCDLKPSNVLLDTEMTGHVGDFGIAKFLPEAATTVPEIQSSSIGIRGTIGYAAPEYGMGSEVSTSGDVYSFGILLLEMFTGKRPTEDMFKDSLNIHSFVKTAVPERVAEIADPVLLQEGVEMDNTTSQRRMASSHDAQECLISIFGIGLACSAELPRERKNITDAAAELNSVRDILLGTGLHRRDNPQVQFTIFWKLHEKKGSDVPIFSDKLPW</sequence>
<keyword evidence="3" id="KW-1003">Cell membrane</keyword>
<evidence type="ECO:0000256" key="14">
    <source>
        <dbReference type="ARBA" id="ARBA00022989"/>
    </source>
</evidence>
<keyword evidence="4" id="KW-0723">Serine/threonine-protein kinase</keyword>
<keyword evidence="15" id="KW-0472">Membrane</keyword>
<dbReference type="GO" id="GO:0005524">
    <property type="term" value="F:ATP binding"/>
    <property type="evidence" value="ECO:0007669"/>
    <property type="project" value="UniProtKB-KW"/>
</dbReference>
<comment type="catalytic activity">
    <reaction evidence="18">
        <text>L-threonyl-[protein] + ATP = O-phospho-L-threonyl-[protein] + ADP + H(+)</text>
        <dbReference type="Rhea" id="RHEA:46608"/>
        <dbReference type="Rhea" id="RHEA-COMP:11060"/>
        <dbReference type="Rhea" id="RHEA-COMP:11605"/>
        <dbReference type="ChEBI" id="CHEBI:15378"/>
        <dbReference type="ChEBI" id="CHEBI:30013"/>
        <dbReference type="ChEBI" id="CHEBI:30616"/>
        <dbReference type="ChEBI" id="CHEBI:61977"/>
        <dbReference type="ChEBI" id="CHEBI:456216"/>
        <dbReference type="EC" id="2.7.11.1"/>
    </reaction>
</comment>
<reference evidence="21 22" key="1">
    <citation type="journal article" date="2023" name="BMC Biotechnol.">
        <title>Vitis rotundifolia cv Carlos genome sequencing.</title>
        <authorList>
            <person name="Huff M."/>
            <person name="Hulse-Kemp A."/>
            <person name="Scheffler B."/>
            <person name="Youngblood R."/>
            <person name="Simpson S."/>
            <person name="Babiker E."/>
            <person name="Staton M."/>
        </authorList>
    </citation>
    <scope>NUCLEOTIDE SEQUENCE [LARGE SCALE GENOMIC DNA]</scope>
    <source>
        <tissue evidence="21">Leaf</tissue>
    </source>
</reference>
<evidence type="ECO:0000313" key="22">
    <source>
        <dbReference type="Proteomes" id="UP001168098"/>
    </source>
</evidence>
<evidence type="ECO:0000256" key="1">
    <source>
        <dbReference type="ARBA" id="ARBA00004162"/>
    </source>
</evidence>
<comment type="caution">
    <text evidence="21">The sequence shown here is derived from an EMBL/GenBank/DDBJ whole genome shotgun (WGS) entry which is preliminary data.</text>
</comment>
<keyword evidence="22" id="KW-1185">Reference proteome</keyword>
<evidence type="ECO:0000256" key="19">
    <source>
        <dbReference type="ARBA" id="ARBA00048679"/>
    </source>
</evidence>
<dbReference type="GO" id="GO:0004674">
    <property type="term" value="F:protein serine/threonine kinase activity"/>
    <property type="evidence" value="ECO:0007669"/>
    <property type="project" value="UniProtKB-KW"/>
</dbReference>
<keyword evidence="6" id="KW-0433">Leucine-rich repeat</keyword>
<dbReference type="InterPro" id="IPR008271">
    <property type="entry name" value="Ser/Thr_kinase_AS"/>
</dbReference>
<keyword evidence="9" id="KW-0732">Signal</keyword>
<evidence type="ECO:0000256" key="16">
    <source>
        <dbReference type="ARBA" id="ARBA00023170"/>
    </source>
</evidence>
<comment type="catalytic activity">
    <reaction evidence="19">
        <text>L-seryl-[protein] + ATP = O-phospho-L-seryl-[protein] + ADP + H(+)</text>
        <dbReference type="Rhea" id="RHEA:17989"/>
        <dbReference type="Rhea" id="RHEA-COMP:9863"/>
        <dbReference type="Rhea" id="RHEA-COMP:11604"/>
        <dbReference type="ChEBI" id="CHEBI:15378"/>
        <dbReference type="ChEBI" id="CHEBI:29999"/>
        <dbReference type="ChEBI" id="CHEBI:30616"/>
        <dbReference type="ChEBI" id="CHEBI:83421"/>
        <dbReference type="ChEBI" id="CHEBI:456216"/>
        <dbReference type="EC" id="2.7.11.1"/>
    </reaction>
</comment>
<dbReference type="SUPFAM" id="SSF56112">
    <property type="entry name" value="Protein kinase-like (PK-like)"/>
    <property type="match status" value="1"/>
</dbReference>
<keyword evidence="5" id="KW-0597">Phosphoprotein</keyword>
<evidence type="ECO:0000256" key="8">
    <source>
        <dbReference type="ARBA" id="ARBA00022692"/>
    </source>
</evidence>
<feature type="domain" description="Protein kinase" evidence="20">
    <location>
        <begin position="1"/>
        <end position="231"/>
    </location>
</feature>
<evidence type="ECO:0000256" key="13">
    <source>
        <dbReference type="ARBA" id="ARBA00022840"/>
    </source>
</evidence>
<evidence type="ECO:0000256" key="12">
    <source>
        <dbReference type="ARBA" id="ARBA00022777"/>
    </source>
</evidence>
<evidence type="ECO:0000256" key="2">
    <source>
        <dbReference type="ARBA" id="ARBA00012513"/>
    </source>
</evidence>
<evidence type="ECO:0000256" key="6">
    <source>
        <dbReference type="ARBA" id="ARBA00022614"/>
    </source>
</evidence>
<evidence type="ECO:0000256" key="15">
    <source>
        <dbReference type="ARBA" id="ARBA00023136"/>
    </source>
</evidence>
<evidence type="ECO:0000256" key="3">
    <source>
        <dbReference type="ARBA" id="ARBA00022475"/>
    </source>
</evidence>
<keyword evidence="10" id="KW-0677">Repeat</keyword>
<evidence type="ECO:0000256" key="11">
    <source>
        <dbReference type="ARBA" id="ARBA00022741"/>
    </source>
</evidence>
<dbReference type="PANTHER" id="PTHR48055">
    <property type="entry name" value="LEUCINE-RICH REPEAT RECEPTOR PROTEIN KINASE EMS1"/>
    <property type="match status" value="1"/>
</dbReference>
<keyword evidence="12" id="KW-0418">Kinase</keyword>
<dbReference type="Gene3D" id="1.10.510.10">
    <property type="entry name" value="Transferase(Phosphotransferase) domain 1"/>
    <property type="match status" value="1"/>
</dbReference>
<dbReference type="GO" id="GO:0005886">
    <property type="term" value="C:plasma membrane"/>
    <property type="evidence" value="ECO:0007669"/>
    <property type="project" value="UniProtKB-SubCell"/>
</dbReference>